<dbReference type="EMBL" id="FWEW01000437">
    <property type="protein sequence ID" value="SLM34895.1"/>
    <property type="molecule type" value="Genomic_DNA"/>
</dbReference>
<dbReference type="AlphaFoldDB" id="A0A1W5CVZ5"/>
<evidence type="ECO:0000313" key="2">
    <source>
        <dbReference type="Proteomes" id="UP000192927"/>
    </source>
</evidence>
<dbReference type="Proteomes" id="UP000192927">
    <property type="component" value="Unassembled WGS sequence"/>
</dbReference>
<protein>
    <submittedName>
        <fullName evidence="1">Class v</fullName>
    </submittedName>
</protein>
<name>A0A1W5CVZ5_9LECA</name>
<keyword evidence="2" id="KW-1185">Reference proteome</keyword>
<organism evidence="1 2">
    <name type="scientific">Lasallia pustulata</name>
    <dbReference type="NCBI Taxonomy" id="136370"/>
    <lineage>
        <taxon>Eukaryota</taxon>
        <taxon>Fungi</taxon>
        <taxon>Dikarya</taxon>
        <taxon>Ascomycota</taxon>
        <taxon>Pezizomycotina</taxon>
        <taxon>Lecanoromycetes</taxon>
        <taxon>OSLEUM clade</taxon>
        <taxon>Umbilicariomycetidae</taxon>
        <taxon>Umbilicariales</taxon>
        <taxon>Umbilicariaceae</taxon>
        <taxon>Lasallia</taxon>
    </lineage>
</organism>
<evidence type="ECO:0000313" key="1">
    <source>
        <dbReference type="EMBL" id="SLM34895.1"/>
    </source>
</evidence>
<reference evidence="2" key="1">
    <citation type="submission" date="2017-03" db="EMBL/GenBank/DDBJ databases">
        <authorList>
            <person name="Sharma R."/>
            <person name="Thines M."/>
        </authorList>
    </citation>
    <scope>NUCLEOTIDE SEQUENCE [LARGE SCALE GENOMIC DNA]</scope>
</reference>
<proteinExistence type="predicted"/>
<sequence>MGRRSGSLLGTVVKGWEEAKVEVVGRRRPGVMNLKWGRRTAVRRERMKLEGRMKAEVRVSWVRSGNEGLEEWGEEEEDGRRDSMAVISWLKASYTCTDAGGKKQDTMVEDHGFRALVGDAMFGLAYNWPSQDYEVNPAPKDSSAERPTSVNSASFLKRDMPQEFLANTTDLEDSLSDAQEPSMEGTYASSGDSGYYFDDMDGNEVDGKECELIYDDCSGTTMRLKNGGFVEVVTALSNPNAALTGIYAETLLSISSRPSLSVTETMPKPTGRVGGVGGALSKVALRLYWR</sequence>
<accession>A0A1W5CVZ5</accession>